<organism evidence="2 3">
    <name type="scientific">Canis lupus familiaris</name>
    <name type="common">Dog</name>
    <name type="synonym">Canis familiaris</name>
    <dbReference type="NCBI Taxonomy" id="9615"/>
    <lineage>
        <taxon>Eukaryota</taxon>
        <taxon>Metazoa</taxon>
        <taxon>Chordata</taxon>
        <taxon>Craniata</taxon>
        <taxon>Vertebrata</taxon>
        <taxon>Euteleostomi</taxon>
        <taxon>Mammalia</taxon>
        <taxon>Eutheria</taxon>
        <taxon>Laurasiatheria</taxon>
        <taxon>Carnivora</taxon>
        <taxon>Caniformia</taxon>
        <taxon>Canidae</taxon>
        <taxon>Canis</taxon>
    </lineage>
</organism>
<reference evidence="2" key="1">
    <citation type="submission" date="2025-08" db="UniProtKB">
        <authorList>
            <consortium name="Ensembl"/>
        </authorList>
    </citation>
    <scope>IDENTIFICATION</scope>
</reference>
<evidence type="ECO:0000313" key="3">
    <source>
        <dbReference type="Proteomes" id="UP000694429"/>
    </source>
</evidence>
<sequence length="95" mass="10833">SISSLPLQTANFLLYPYMAERELAIRGSEGLYMVNGPPHFTESTLFPRESGKNCKVYTFSKDGTLFAWGNGEKLVFLFFFLVFLYVTYFMCVSSV</sequence>
<dbReference type="AlphaFoldDB" id="A0A8C0NA69"/>
<accession>A0A8C0NA69</accession>
<keyword evidence="1" id="KW-0472">Membrane</keyword>
<name>A0A8C0NA69_CANLF</name>
<dbReference type="Proteomes" id="UP000694429">
    <property type="component" value="Unassembled WGS sequence"/>
</dbReference>
<evidence type="ECO:0008006" key="4">
    <source>
        <dbReference type="Google" id="ProtNLM"/>
    </source>
</evidence>
<protein>
    <recommendedName>
        <fullName evidence="4">Eukaryotic translation initiation factor 2A</fullName>
    </recommendedName>
</protein>
<keyword evidence="1" id="KW-1133">Transmembrane helix</keyword>
<dbReference type="Ensembl" id="ENSCAFT00030025877.1">
    <property type="protein sequence ID" value="ENSCAFP00030022603.1"/>
    <property type="gene ID" value="ENSCAFG00030013970.1"/>
</dbReference>
<evidence type="ECO:0000256" key="1">
    <source>
        <dbReference type="SAM" id="Phobius"/>
    </source>
</evidence>
<feature type="transmembrane region" description="Helical" evidence="1">
    <location>
        <begin position="74"/>
        <end position="92"/>
    </location>
</feature>
<evidence type="ECO:0000313" key="2">
    <source>
        <dbReference type="Ensembl" id="ENSCAFP00030022603.1"/>
    </source>
</evidence>
<keyword evidence="1" id="KW-0812">Transmembrane</keyword>
<proteinExistence type="predicted"/>